<evidence type="ECO:0000313" key="3">
    <source>
        <dbReference type="Proteomes" id="UP000271554"/>
    </source>
</evidence>
<feature type="compositionally biased region" description="Pro residues" evidence="1">
    <location>
        <begin position="15"/>
        <end position="39"/>
    </location>
</feature>
<proteinExistence type="predicted"/>
<name>A0A387HKF2_9ACTN</name>
<reference evidence="2 3" key="1">
    <citation type="submission" date="2018-10" db="EMBL/GenBank/DDBJ databases">
        <title>Relationship between Morphology and Antimicrobial Activity in Streptomyces.</title>
        <authorList>
            <person name="Kang H.J."/>
            <person name="Kim S.B."/>
        </authorList>
    </citation>
    <scope>NUCLEOTIDE SEQUENCE [LARGE SCALE GENOMIC DNA]</scope>
    <source>
        <strain evidence="2 3">BH38</strain>
    </source>
</reference>
<protein>
    <submittedName>
        <fullName evidence="2">Uncharacterized protein</fullName>
    </submittedName>
</protein>
<organism evidence="2 3">
    <name type="scientific">Streptomyces hundungensis</name>
    <dbReference type="NCBI Taxonomy" id="1077946"/>
    <lineage>
        <taxon>Bacteria</taxon>
        <taxon>Bacillati</taxon>
        <taxon>Actinomycetota</taxon>
        <taxon>Actinomycetes</taxon>
        <taxon>Kitasatosporales</taxon>
        <taxon>Streptomycetaceae</taxon>
        <taxon>Streptomyces</taxon>
    </lineage>
</organism>
<keyword evidence="3" id="KW-1185">Reference proteome</keyword>
<evidence type="ECO:0000313" key="2">
    <source>
        <dbReference type="EMBL" id="AYG80887.1"/>
    </source>
</evidence>
<dbReference type="Proteomes" id="UP000271554">
    <property type="component" value="Chromosome"/>
</dbReference>
<accession>A0A387HKF2</accession>
<evidence type="ECO:0000256" key="1">
    <source>
        <dbReference type="SAM" id="MobiDB-lite"/>
    </source>
</evidence>
<dbReference type="KEGG" id="shun:DWB77_03025"/>
<dbReference type="EMBL" id="CP032698">
    <property type="protein sequence ID" value="AYG80887.1"/>
    <property type="molecule type" value="Genomic_DNA"/>
</dbReference>
<gene>
    <name evidence="2" type="ORF">DWB77_03025</name>
</gene>
<feature type="region of interest" description="Disordered" evidence="1">
    <location>
        <begin position="1"/>
        <end position="39"/>
    </location>
</feature>
<sequence>MSTTLTRGGDKLPGEPYPGPHQPPTPDGGPGVPNPPKAA</sequence>
<dbReference type="AlphaFoldDB" id="A0A387HKF2"/>